<sequence>MFPESFHCMIMPPKLHDLKLYKLFKEFAIRQPIPESSHKPLWRLQLMRFTKMLRCITSQRHNAGGWVSQSGQKISTPFMGVAQQSSPS</sequence>
<protein>
    <submittedName>
        <fullName evidence="2">Uncharacterized protein</fullName>
    </submittedName>
</protein>
<dbReference type="Proteomes" id="UP000887565">
    <property type="component" value="Unplaced"/>
</dbReference>
<organism evidence="1 2">
    <name type="scientific">Romanomermis culicivorax</name>
    <name type="common">Nematode worm</name>
    <dbReference type="NCBI Taxonomy" id="13658"/>
    <lineage>
        <taxon>Eukaryota</taxon>
        <taxon>Metazoa</taxon>
        <taxon>Ecdysozoa</taxon>
        <taxon>Nematoda</taxon>
        <taxon>Enoplea</taxon>
        <taxon>Dorylaimia</taxon>
        <taxon>Mermithida</taxon>
        <taxon>Mermithoidea</taxon>
        <taxon>Mermithidae</taxon>
        <taxon>Romanomermis</taxon>
    </lineage>
</organism>
<dbReference type="AlphaFoldDB" id="A0A915HSS7"/>
<evidence type="ECO:0000313" key="2">
    <source>
        <dbReference type="WBParaSite" id="nRc.2.0.1.t04432-RA"/>
    </source>
</evidence>
<proteinExistence type="predicted"/>
<evidence type="ECO:0000313" key="1">
    <source>
        <dbReference type="Proteomes" id="UP000887565"/>
    </source>
</evidence>
<name>A0A915HSS7_ROMCU</name>
<keyword evidence="1" id="KW-1185">Reference proteome</keyword>
<accession>A0A915HSS7</accession>
<reference evidence="2" key="1">
    <citation type="submission" date="2022-11" db="UniProtKB">
        <authorList>
            <consortium name="WormBaseParasite"/>
        </authorList>
    </citation>
    <scope>IDENTIFICATION</scope>
</reference>
<dbReference type="WBParaSite" id="nRc.2.0.1.t04432-RA">
    <property type="protein sequence ID" value="nRc.2.0.1.t04432-RA"/>
    <property type="gene ID" value="nRc.2.0.1.g04432"/>
</dbReference>